<gene>
    <name evidence="2" type="ORF">QN277_026521</name>
</gene>
<feature type="region of interest" description="Disordered" evidence="1">
    <location>
        <begin position="1"/>
        <end position="34"/>
    </location>
</feature>
<keyword evidence="3" id="KW-1185">Reference proteome</keyword>
<dbReference type="AlphaFoldDB" id="A0AAE1J835"/>
<feature type="compositionally biased region" description="Acidic residues" evidence="1">
    <location>
        <begin position="19"/>
        <end position="30"/>
    </location>
</feature>
<comment type="caution">
    <text evidence="2">The sequence shown here is derived from an EMBL/GenBank/DDBJ whole genome shotgun (WGS) entry which is preliminary data.</text>
</comment>
<dbReference type="Proteomes" id="UP001293593">
    <property type="component" value="Unassembled WGS sequence"/>
</dbReference>
<protein>
    <submittedName>
        <fullName evidence="2">Uncharacterized protein</fullName>
    </submittedName>
</protein>
<proteinExistence type="predicted"/>
<accession>A0AAE1J835</accession>
<evidence type="ECO:0000313" key="2">
    <source>
        <dbReference type="EMBL" id="KAK4265470.1"/>
    </source>
</evidence>
<name>A0AAE1J835_9FABA</name>
<evidence type="ECO:0000256" key="1">
    <source>
        <dbReference type="SAM" id="MobiDB-lite"/>
    </source>
</evidence>
<reference evidence="2" key="1">
    <citation type="submission" date="2023-10" db="EMBL/GenBank/DDBJ databases">
        <title>Chromosome-level genome of the transformable northern wattle, Acacia crassicarpa.</title>
        <authorList>
            <person name="Massaro I."/>
            <person name="Sinha N.R."/>
            <person name="Poethig S."/>
            <person name="Leichty A.R."/>
        </authorList>
    </citation>
    <scope>NUCLEOTIDE SEQUENCE</scope>
    <source>
        <strain evidence="2">Acra3RX</strain>
        <tissue evidence="2">Leaf</tissue>
    </source>
</reference>
<evidence type="ECO:0000313" key="3">
    <source>
        <dbReference type="Proteomes" id="UP001293593"/>
    </source>
</evidence>
<dbReference type="EMBL" id="JAWXYG010000008">
    <property type="protein sequence ID" value="KAK4265470.1"/>
    <property type="molecule type" value="Genomic_DNA"/>
</dbReference>
<sequence length="276" mass="31419">MASYLDFYPEEPQRRDQQQEEDDDDDDEEALSLCDLPLNHNDVGAKKYNELELDDMSSRQSRRSSLSDALDFFEFFNDTSSDMCSADDIVFCGKLFNDTEKTRSPPNSDTKDLTRPPVYRRRSESLSTLQSGVTRSNSTTTCGNTSRRFMKRNSRSLDYRKLHRSSSSVAMPAAEIERNPSVRSVAQSEIVVKKSIKPRWFFLFFGVVRVPSEMELSEIKNRQFRRNPSTTMFPRAGGSGNLSVNRSSGKVSWKILKALSCKDYNSVSVTTPFVTT</sequence>
<dbReference type="PANTHER" id="PTHR34130">
    <property type="entry name" value="OS08G0243800 PROTEIN"/>
    <property type="match status" value="1"/>
</dbReference>
<dbReference type="PANTHER" id="PTHR34130:SF3">
    <property type="entry name" value="DUF1645 FAMILY PROTEIN"/>
    <property type="match status" value="1"/>
</dbReference>
<organism evidence="2 3">
    <name type="scientific">Acacia crassicarpa</name>
    <name type="common">northern wattle</name>
    <dbReference type="NCBI Taxonomy" id="499986"/>
    <lineage>
        <taxon>Eukaryota</taxon>
        <taxon>Viridiplantae</taxon>
        <taxon>Streptophyta</taxon>
        <taxon>Embryophyta</taxon>
        <taxon>Tracheophyta</taxon>
        <taxon>Spermatophyta</taxon>
        <taxon>Magnoliopsida</taxon>
        <taxon>eudicotyledons</taxon>
        <taxon>Gunneridae</taxon>
        <taxon>Pentapetalae</taxon>
        <taxon>rosids</taxon>
        <taxon>fabids</taxon>
        <taxon>Fabales</taxon>
        <taxon>Fabaceae</taxon>
        <taxon>Caesalpinioideae</taxon>
        <taxon>mimosoid clade</taxon>
        <taxon>Acacieae</taxon>
        <taxon>Acacia</taxon>
    </lineage>
</organism>